<dbReference type="EMBL" id="JAHYIQ010000006">
    <property type="protein sequence ID" value="KAK1131350.1"/>
    <property type="molecule type" value="Genomic_DNA"/>
</dbReference>
<dbReference type="InterPro" id="IPR013783">
    <property type="entry name" value="Ig-like_fold"/>
</dbReference>
<organism evidence="2 3">
    <name type="scientific">Melipona bicolor</name>
    <dbReference type="NCBI Taxonomy" id="60889"/>
    <lineage>
        <taxon>Eukaryota</taxon>
        <taxon>Metazoa</taxon>
        <taxon>Ecdysozoa</taxon>
        <taxon>Arthropoda</taxon>
        <taxon>Hexapoda</taxon>
        <taxon>Insecta</taxon>
        <taxon>Pterygota</taxon>
        <taxon>Neoptera</taxon>
        <taxon>Endopterygota</taxon>
        <taxon>Hymenoptera</taxon>
        <taxon>Apocrita</taxon>
        <taxon>Aculeata</taxon>
        <taxon>Apoidea</taxon>
        <taxon>Anthophila</taxon>
        <taxon>Apidae</taxon>
        <taxon>Melipona</taxon>
    </lineage>
</organism>
<gene>
    <name evidence="2" type="ORF">K0M31_017637</name>
</gene>
<comment type="caution">
    <text evidence="2">The sequence shown here is derived from an EMBL/GenBank/DDBJ whole genome shotgun (WGS) entry which is preliminary data.</text>
</comment>
<evidence type="ECO:0000313" key="2">
    <source>
        <dbReference type="EMBL" id="KAK1131350.1"/>
    </source>
</evidence>
<accession>A0AA40G5C3</accession>
<sequence length="107" mass="12062">MGSDQYTYRTVERRISTASVALGLARTSMPGRQYQLTNLKKFTRYSVVVQAYNVLGQGPMTPEVVATTLEDGKRKLNPYGWASLLFLSRGILSLSLQILRNHQTPKR</sequence>
<dbReference type="Proteomes" id="UP001177670">
    <property type="component" value="Unassembled WGS sequence"/>
</dbReference>
<dbReference type="InterPro" id="IPR003961">
    <property type="entry name" value="FN3_dom"/>
</dbReference>
<feature type="domain" description="Fibronectin type-III" evidence="1">
    <location>
        <begin position="1"/>
        <end position="71"/>
    </location>
</feature>
<keyword evidence="3" id="KW-1185">Reference proteome</keyword>
<dbReference type="InterPro" id="IPR036116">
    <property type="entry name" value="FN3_sf"/>
</dbReference>
<protein>
    <recommendedName>
        <fullName evidence="1">Fibronectin type-III domain-containing protein</fullName>
    </recommendedName>
</protein>
<dbReference type="CDD" id="cd00063">
    <property type="entry name" value="FN3"/>
    <property type="match status" value="1"/>
</dbReference>
<dbReference type="SUPFAM" id="SSF49265">
    <property type="entry name" value="Fibronectin type III"/>
    <property type="match status" value="1"/>
</dbReference>
<evidence type="ECO:0000259" key="1">
    <source>
        <dbReference type="PROSITE" id="PS50853"/>
    </source>
</evidence>
<dbReference type="Gene3D" id="2.60.40.10">
    <property type="entry name" value="Immunoglobulins"/>
    <property type="match status" value="1"/>
</dbReference>
<evidence type="ECO:0000313" key="3">
    <source>
        <dbReference type="Proteomes" id="UP001177670"/>
    </source>
</evidence>
<dbReference type="PROSITE" id="PS50853">
    <property type="entry name" value="FN3"/>
    <property type="match status" value="1"/>
</dbReference>
<dbReference type="AlphaFoldDB" id="A0AA40G5C3"/>
<reference evidence="2" key="1">
    <citation type="submission" date="2021-10" db="EMBL/GenBank/DDBJ databases">
        <title>Melipona bicolor Genome sequencing and assembly.</title>
        <authorList>
            <person name="Araujo N.S."/>
            <person name="Arias M.C."/>
        </authorList>
    </citation>
    <scope>NUCLEOTIDE SEQUENCE</scope>
    <source>
        <strain evidence="2">USP_2M_L1-L4_2017</strain>
        <tissue evidence="2">Whole body</tissue>
    </source>
</reference>
<name>A0AA40G5C3_9HYME</name>
<proteinExistence type="predicted"/>